<feature type="transmembrane region" description="Helical" evidence="1">
    <location>
        <begin position="75"/>
        <end position="100"/>
    </location>
</feature>
<name>A0ABS1DXS8_RUBGE</name>
<evidence type="ECO:0008006" key="4">
    <source>
        <dbReference type="Google" id="ProtNLM"/>
    </source>
</evidence>
<keyword evidence="1" id="KW-0812">Transmembrane</keyword>
<evidence type="ECO:0000256" key="1">
    <source>
        <dbReference type="SAM" id="Phobius"/>
    </source>
</evidence>
<protein>
    <recommendedName>
        <fullName evidence="4">Transmembrane protein</fullName>
    </recommendedName>
</protein>
<evidence type="ECO:0000313" key="3">
    <source>
        <dbReference type="Proteomes" id="UP001041814"/>
    </source>
</evidence>
<sequence>MSTTHAPLFGERSLTLVAALFPEPAAARRAAESLRTQMAGSDRDVTVVAPGDPDIARKLEPEQGGIWRTLKRSHLVLGAAGLGAGLLLAALLVVFGWPAAVASPQVTTAVCVGFGAVAGMMLAGLLTLRPDHALVIRQVRHALKHGRSAVVAHPRDAAAASQASAALEAAGGEVVRSV</sequence>
<dbReference type="RefSeq" id="WP_200230142.1">
    <property type="nucleotide sequence ID" value="NZ_NRRT01000043.1"/>
</dbReference>
<reference evidence="2" key="1">
    <citation type="submission" date="2017-08" db="EMBL/GenBank/DDBJ databases">
        <authorList>
            <person name="Imhoff J.F."/>
            <person name="Rahn T."/>
            <person name="Kuenzel S."/>
            <person name="Neulinger S.C."/>
        </authorList>
    </citation>
    <scope>NUCLEOTIDE SEQUENCE</scope>
    <source>
        <strain evidence="2">IM 151</strain>
    </source>
</reference>
<dbReference type="EMBL" id="NRRU01000040">
    <property type="protein sequence ID" value="MBK1713535.1"/>
    <property type="molecule type" value="Genomic_DNA"/>
</dbReference>
<keyword evidence="3" id="KW-1185">Reference proteome</keyword>
<proteinExistence type="predicted"/>
<organism evidence="2 3">
    <name type="scientific">Rubrivivax gelatinosus</name>
    <name type="common">Rhodocyclus gelatinosus</name>
    <name type="synonym">Rhodopseudomonas gelatinosa</name>
    <dbReference type="NCBI Taxonomy" id="28068"/>
    <lineage>
        <taxon>Bacteria</taxon>
        <taxon>Pseudomonadati</taxon>
        <taxon>Pseudomonadota</taxon>
        <taxon>Betaproteobacteria</taxon>
        <taxon>Burkholderiales</taxon>
        <taxon>Sphaerotilaceae</taxon>
        <taxon>Rubrivivax</taxon>
    </lineage>
</organism>
<comment type="caution">
    <text evidence="2">The sequence shown here is derived from an EMBL/GenBank/DDBJ whole genome shotgun (WGS) entry which is preliminary data.</text>
</comment>
<gene>
    <name evidence="2" type="ORF">CKO43_12180</name>
</gene>
<keyword evidence="1" id="KW-1133">Transmembrane helix</keyword>
<accession>A0ABS1DXS8</accession>
<reference evidence="2" key="2">
    <citation type="journal article" date="2020" name="Microorganisms">
        <title>Osmotic Adaptation and Compatible Solute Biosynthesis of Phototrophic Bacteria as Revealed from Genome Analyses.</title>
        <authorList>
            <person name="Imhoff J.F."/>
            <person name="Rahn T."/>
            <person name="Kunzel S."/>
            <person name="Keller A."/>
            <person name="Neulinger S.C."/>
        </authorList>
    </citation>
    <scope>NUCLEOTIDE SEQUENCE</scope>
    <source>
        <strain evidence="2">IM 151</strain>
    </source>
</reference>
<keyword evidence="1" id="KW-0472">Membrane</keyword>
<dbReference type="Proteomes" id="UP001041814">
    <property type="component" value="Unassembled WGS sequence"/>
</dbReference>
<evidence type="ECO:0000313" key="2">
    <source>
        <dbReference type="EMBL" id="MBK1713535.1"/>
    </source>
</evidence>
<feature type="transmembrane region" description="Helical" evidence="1">
    <location>
        <begin position="106"/>
        <end position="128"/>
    </location>
</feature>